<comment type="similarity">
    <text evidence="5">Belongs to the NtaA/SnaA/DszA monooxygenase family.</text>
</comment>
<evidence type="ECO:0000313" key="9">
    <source>
        <dbReference type="Proteomes" id="UP000263595"/>
    </source>
</evidence>
<keyword evidence="2 6" id="KW-0288">FMN</keyword>
<dbReference type="GO" id="GO:0004497">
    <property type="term" value="F:monooxygenase activity"/>
    <property type="evidence" value="ECO:0007669"/>
    <property type="project" value="UniProtKB-KW"/>
</dbReference>
<keyword evidence="9" id="KW-1185">Reference proteome</keyword>
<reference evidence="9" key="1">
    <citation type="submission" date="2018-08" db="EMBL/GenBank/DDBJ databases">
        <authorList>
            <person name="Blom J."/>
        </authorList>
    </citation>
    <scope>NUCLEOTIDE SEQUENCE [LARGE SCALE GENOMIC DNA]</scope>
    <source>
        <strain evidence="9">CCOS 865</strain>
    </source>
</reference>
<sequence>MGIAQRRDYMKLGYFHFNDGFHSAGWRINRARHASTLYEAHRHAAVTAERGGFDVFFLGDSLDTTIAESASRLARLDPIAVLSAASQVTRHIGLVATMSTTYSAPYLVARQIGSLDQLSGGRAGWNLVTSYSHGAAQNFNNQALPPPSERYERAEEFVDVVRGLWDSFDEDAYLVDKVSGRFVDPAKVHALDHTGKHYSVRGPIPVPRSPQGQPVLVQAGASTAGVQLGARIGELIFARQPSLCAAVDFRRAFHQAMGQFHRQPGDAIVMPGVIPVIGSDEEEAKRLRVEMDEAIDVEHGLYVLQDQLGTDLSSLPLDAELPRITCSKAQQGVLQILDRLRAQGTLTVEAAARYMGGMRGHIELVGSPEQVADGLIALFEAGAGDGFNIIPPYMPGGLDDFVEYVCPILRQRGYLPQDYAGPTLRENLGLAIPTSRYRHV</sequence>
<dbReference type="InterPro" id="IPR016215">
    <property type="entry name" value="NTA_MOA"/>
</dbReference>
<dbReference type="GO" id="GO:0016705">
    <property type="term" value="F:oxidoreductase activity, acting on paired donors, with incorporation or reduction of molecular oxygen"/>
    <property type="evidence" value="ECO:0007669"/>
    <property type="project" value="InterPro"/>
</dbReference>
<dbReference type="Proteomes" id="UP000263595">
    <property type="component" value="Unassembled WGS sequence"/>
</dbReference>
<dbReference type="InterPro" id="IPR036661">
    <property type="entry name" value="Luciferase-like_sf"/>
</dbReference>
<keyword evidence="1 6" id="KW-0285">Flavoprotein</keyword>
<dbReference type="SUPFAM" id="SSF51679">
    <property type="entry name" value="Bacterial luciferase-like"/>
    <property type="match status" value="1"/>
</dbReference>
<evidence type="ECO:0000256" key="3">
    <source>
        <dbReference type="ARBA" id="ARBA00023002"/>
    </source>
</evidence>
<dbReference type="Pfam" id="PF00296">
    <property type="entry name" value="Bac_luciferase"/>
    <property type="match status" value="1"/>
</dbReference>
<evidence type="ECO:0000256" key="2">
    <source>
        <dbReference type="ARBA" id="ARBA00022643"/>
    </source>
</evidence>
<name>A0A383RYE0_9PSED</name>
<gene>
    <name evidence="8" type="primary">yxeK1</name>
    <name evidence="8" type="ORF">CCOS865_04063</name>
</gene>
<dbReference type="InterPro" id="IPR011251">
    <property type="entry name" value="Luciferase-like_dom"/>
</dbReference>
<organism evidence="8 9">
    <name type="scientific">Pseudomonas reidholzensis</name>
    <dbReference type="NCBI Taxonomy" id="1785162"/>
    <lineage>
        <taxon>Bacteria</taxon>
        <taxon>Pseudomonadati</taxon>
        <taxon>Pseudomonadota</taxon>
        <taxon>Gammaproteobacteria</taxon>
        <taxon>Pseudomonadales</taxon>
        <taxon>Pseudomonadaceae</taxon>
        <taxon>Pseudomonas</taxon>
    </lineage>
</organism>
<dbReference type="AlphaFoldDB" id="A0A383RYE0"/>
<dbReference type="PANTHER" id="PTHR30011:SF16">
    <property type="entry name" value="C2H2 FINGER DOMAIN TRANSCRIPTION FACTOR (EUROFUNG)-RELATED"/>
    <property type="match status" value="1"/>
</dbReference>
<evidence type="ECO:0000313" key="8">
    <source>
        <dbReference type="EMBL" id="SYX91783.1"/>
    </source>
</evidence>
<feature type="domain" description="Luciferase-like" evidence="7">
    <location>
        <begin position="27"/>
        <end position="383"/>
    </location>
</feature>
<dbReference type="CDD" id="cd01095">
    <property type="entry name" value="Nitrilotriacetate_monoxgenase"/>
    <property type="match status" value="1"/>
</dbReference>
<keyword evidence="3" id="KW-0560">Oxidoreductase</keyword>
<dbReference type="Gene3D" id="3.20.20.30">
    <property type="entry name" value="Luciferase-like domain"/>
    <property type="match status" value="1"/>
</dbReference>
<feature type="binding site" evidence="6">
    <location>
        <position position="222"/>
    </location>
    <ligand>
        <name>FMN</name>
        <dbReference type="ChEBI" id="CHEBI:58210"/>
    </ligand>
</feature>
<dbReference type="RefSeq" id="WP_167469084.1">
    <property type="nucleotide sequence ID" value="NZ_CBCSFL010000001.1"/>
</dbReference>
<dbReference type="NCBIfam" id="TIGR03860">
    <property type="entry name" value="FMN_nitrolo"/>
    <property type="match status" value="1"/>
</dbReference>
<proteinExistence type="inferred from homology"/>
<dbReference type="PANTHER" id="PTHR30011">
    <property type="entry name" value="ALKANESULFONATE MONOOXYGENASE-RELATED"/>
    <property type="match status" value="1"/>
</dbReference>
<evidence type="ECO:0000256" key="1">
    <source>
        <dbReference type="ARBA" id="ARBA00022630"/>
    </source>
</evidence>
<evidence type="ECO:0000256" key="4">
    <source>
        <dbReference type="ARBA" id="ARBA00023033"/>
    </source>
</evidence>
<dbReference type="PIRSF" id="PIRSF000337">
    <property type="entry name" value="NTA_MOA"/>
    <property type="match status" value="1"/>
</dbReference>
<feature type="binding site" evidence="6">
    <location>
        <position position="97"/>
    </location>
    <ligand>
        <name>FMN</name>
        <dbReference type="ChEBI" id="CHEBI:58210"/>
    </ligand>
</feature>
<feature type="binding site" evidence="6">
    <location>
        <position position="60"/>
    </location>
    <ligand>
        <name>FMN</name>
        <dbReference type="ChEBI" id="CHEBI:58210"/>
    </ligand>
</feature>
<feature type="binding site" evidence="6">
    <location>
        <position position="151"/>
    </location>
    <ligand>
        <name>FMN</name>
        <dbReference type="ChEBI" id="CHEBI:58210"/>
    </ligand>
</feature>
<evidence type="ECO:0000256" key="5">
    <source>
        <dbReference type="ARBA" id="ARBA00033748"/>
    </source>
</evidence>
<dbReference type="InterPro" id="IPR051260">
    <property type="entry name" value="Diverse_substr_monoxygenases"/>
</dbReference>
<evidence type="ECO:0000259" key="7">
    <source>
        <dbReference type="Pfam" id="PF00296"/>
    </source>
</evidence>
<protein>
    <submittedName>
        <fullName evidence="8">Putative monooxygenase YxeK</fullName>
    </submittedName>
</protein>
<accession>A0A383RYE0</accession>
<dbReference type="EMBL" id="UNOZ01000030">
    <property type="protein sequence ID" value="SYX91783.1"/>
    <property type="molecule type" value="Genomic_DNA"/>
</dbReference>
<keyword evidence="4 8" id="KW-0503">Monooxygenase</keyword>
<evidence type="ECO:0000256" key="6">
    <source>
        <dbReference type="PIRSR" id="PIRSR000337-1"/>
    </source>
</evidence>